<feature type="non-terminal residue" evidence="2">
    <location>
        <position position="1"/>
    </location>
</feature>
<feature type="region of interest" description="Disordered" evidence="1">
    <location>
        <begin position="1"/>
        <end position="49"/>
    </location>
</feature>
<gene>
    <name evidence="2" type="ORF">AFUS01_LOCUS11509</name>
</gene>
<dbReference type="AlphaFoldDB" id="A0A8J2JV03"/>
<keyword evidence="3" id="KW-1185">Reference proteome</keyword>
<evidence type="ECO:0000256" key="1">
    <source>
        <dbReference type="SAM" id="MobiDB-lite"/>
    </source>
</evidence>
<dbReference type="EMBL" id="CAJVCH010088632">
    <property type="protein sequence ID" value="CAG7722370.1"/>
    <property type="molecule type" value="Genomic_DNA"/>
</dbReference>
<protein>
    <submittedName>
        <fullName evidence="2">Uncharacterized protein</fullName>
    </submittedName>
</protein>
<reference evidence="2" key="1">
    <citation type="submission" date="2021-06" db="EMBL/GenBank/DDBJ databases">
        <authorList>
            <person name="Hodson N. C."/>
            <person name="Mongue J. A."/>
            <person name="Jaron S. K."/>
        </authorList>
    </citation>
    <scope>NUCLEOTIDE SEQUENCE</scope>
</reference>
<name>A0A8J2JV03_9HEXA</name>
<dbReference type="Proteomes" id="UP000708208">
    <property type="component" value="Unassembled WGS sequence"/>
</dbReference>
<organism evidence="2 3">
    <name type="scientific">Allacma fusca</name>
    <dbReference type="NCBI Taxonomy" id="39272"/>
    <lineage>
        <taxon>Eukaryota</taxon>
        <taxon>Metazoa</taxon>
        <taxon>Ecdysozoa</taxon>
        <taxon>Arthropoda</taxon>
        <taxon>Hexapoda</taxon>
        <taxon>Collembola</taxon>
        <taxon>Symphypleona</taxon>
        <taxon>Sminthuridae</taxon>
        <taxon>Allacma</taxon>
    </lineage>
</organism>
<accession>A0A8J2JV03</accession>
<evidence type="ECO:0000313" key="2">
    <source>
        <dbReference type="EMBL" id="CAG7722370.1"/>
    </source>
</evidence>
<evidence type="ECO:0000313" key="3">
    <source>
        <dbReference type="Proteomes" id="UP000708208"/>
    </source>
</evidence>
<sequence>KFADEEKIGQKSQRRWPKNKVPLLDTGSGPVKKEFHTKPDQQAVPTEAF</sequence>
<comment type="caution">
    <text evidence="2">The sequence shown here is derived from an EMBL/GenBank/DDBJ whole genome shotgun (WGS) entry which is preliminary data.</text>
</comment>
<proteinExistence type="predicted"/>